<dbReference type="Proteomes" id="UP000199516">
    <property type="component" value="Unassembled WGS sequence"/>
</dbReference>
<dbReference type="SUPFAM" id="SSF56112">
    <property type="entry name" value="Protein kinase-like (PK-like)"/>
    <property type="match status" value="1"/>
</dbReference>
<dbReference type="STRING" id="930128.SAMN05192532_10845"/>
<keyword evidence="2" id="KW-1185">Reference proteome</keyword>
<sequence>MTSDWDKVIDSLSTITVTSHPNNDPVSIHGSAPQVTCIGIGTDAAVFQSALAPSFAFKKYAKENIAKVDVEASVYQTLGQSFYFSTCFAAYEDTLVLSFEEGKTLLDCVLQGIHIPKQVIKDVEDAREFIHTKGLHPRDIHLKNIILQKGRAKLLDVSAYIRPCNDFRWEHLKQGYDQCYHVIDGKPVPFWLVRTIQRWYNQKSARRYPQEDFIKTVISYFHKS</sequence>
<dbReference type="RefSeq" id="WP_091663494.1">
    <property type="nucleotide sequence ID" value="NZ_FONT01000008.1"/>
</dbReference>
<protein>
    <recommendedName>
        <fullName evidence="3">Serine/threonine protein kinase</fullName>
    </recommendedName>
</protein>
<organism evidence="1 2">
    <name type="scientific">Alteribacillus iranensis</name>
    <dbReference type="NCBI Taxonomy" id="930128"/>
    <lineage>
        <taxon>Bacteria</taxon>
        <taxon>Bacillati</taxon>
        <taxon>Bacillota</taxon>
        <taxon>Bacilli</taxon>
        <taxon>Bacillales</taxon>
        <taxon>Bacillaceae</taxon>
        <taxon>Alteribacillus</taxon>
    </lineage>
</organism>
<name>A0A1I2F2S5_9BACI</name>
<reference evidence="1 2" key="1">
    <citation type="submission" date="2016-10" db="EMBL/GenBank/DDBJ databases">
        <authorList>
            <person name="de Groot N.N."/>
        </authorList>
    </citation>
    <scope>NUCLEOTIDE SEQUENCE [LARGE SCALE GENOMIC DNA]</scope>
    <source>
        <strain evidence="1 2">DSM 23995</strain>
    </source>
</reference>
<dbReference type="OrthoDB" id="529320at2"/>
<evidence type="ECO:0008006" key="3">
    <source>
        <dbReference type="Google" id="ProtNLM"/>
    </source>
</evidence>
<evidence type="ECO:0000313" key="2">
    <source>
        <dbReference type="Proteomes" id="UP000199516"/>
    </source>
</evidence>
<dbReference type="AlphaFoldDB" id="A0A1I2F2S5"/>
<accession>A0A1I2F2S5</accession>
<proteinExistence type="predicted"/>
<gene>
    <name evidence="1" type="ORF">SAMN05192532_10845</name>
</gene>
<dbReference type="InterPro" id="IPR011009">
    <property type="entry name" value="Kinase-like_dom_sf"/>
</dbReference>
<evidence type="ECO:0000313" key="1">
    <source>
        <dbReference type="EMBL" id="SFE99127.1"/>
    </source>
</evidence>
<dbReference type="EMBL" id="FONT01000008">
    <property type="protein sequence ID" value="SFE99127.1"/>
    <property type="molecule type" value="Genomic_DNA"/>
</dbReference>